<dbReference type="AlphaFoldDB" id="A0A520RXQ8"/>
<keyword evidence="1" id="KW-0732">Signal</keyword>
<evidence type="ECO:0000313" key="2">
    <source>
        <dbReference type="EMBL" id="RZO74981.1"/>
    </source>
</evidence>
<dbReference type="Proteomes" id="UP000320404">
    <property type="component" value="Unassembled WGS sequence"/>
</dbReference>
<accession>A0A520RXQ8</accession>
<dbReference type="EMBL" id="SHAH01000074">
    <property type="protein sequence ID" value="RZO74981.1"/>
    <property type="molecule type" value="Genomic_DNA"/>
</dbReference>
<evidence type="ECO:0000313" key="3">
    <source>
        <dbReference type="Proteomes" id="UP000320404"/>
    </source>
</evidence>
<protein>
    <recommendedName>
        <fullName evidence="4">Cytochrome c domain-containing protein</fullName>
    </recommendedName>
</protein>
<comment type="caution">
    <text evidence="2">The sequence shown here is derived from an EMBL/GenBank/DDBJ whole genome shotgun (WGS) entry which is preliminary data.</text>
</comment>
<name>A0A520RXQ8_9GAMM</name>
<evidence type="ECO:0008006" key="4">
    <source>
        <dbReference type="Google" id="ProtNLM"/>
    </source>
</evidence>
<feature type="chain" id="PRO_5022132211" description="Cytochrome c domain-containing protein" evidence="1">
    <location>
        <begin position="24"/>
        <end position="281"/>
    </location>
</feature>
<reference evidence="2 3" key="1">
    <citation type="submission" date="2019-02" db="EMBL/GenBank/DDBJ databases">
        <title>Prokaryotic population dynamics and viral predation in marine succession experiment using metagenomics: the confinement effect.</title>
        <authorList>
            <person name="Haro-Moreno J.M."/>
            <person name="Rodriguez-Valera F."/>
            <person name="Lopez-Perez M."/>
        </authorList>
    </citation>
    <scope>NUCLEOTIDE SEQUENCE [LARGE SCALE GENOMIC DNA]</scope>
    <source>
        <strain evidence="2">MED-G158</strain>
    </source>
</reference>
<gene>
    <name evidence="2" type="ORF">EVA69_04960</name>
</gene>
<feature type="signal peptide" evidence="1">
    <location>
        <begin position="1"/>
        <end position="23"/>
    </location>
</feature>
<evidence type="ECO:0000256" key="1">
    <source>
        <dbReference type="SAM" id="SignalP"/>
    </source>
</evidence>
<proteinExistence type="predicted"/>
<organism evidence="2 3">
    <name type="scientific">OM182 bacterium</name>
    <dbReference type="NCBI Taxonomy" id="2510334"/>
    <lineage>
        <taxon>Bacteria</taxon>
        <taxon>Pseudomonadati</taxon>
        <taxon>Pseudomonadota</taxon>
        <taxon>Gammaproteobacteria</taxon>
        <taxon>OMG group</taxon>
        <taxon>OM182 clade</taxon>
    </lineage>
</organism>
<sequence length="281" mass="29253">MKTFRIRMLATIAMVGLALPTLAQQLPELTAATATGANTSAKFFGGVSADNGASFGNSFDFDTPLDITGSIQVEESHVNTVGNLYIVAQLGEQLLFRDATGNYLEWDMNLATLQAASPDKTLASNEPLTVVDDLPLGPAGAAGLTLSVFLAYDTIAAPGELFYSGAPIAVSIGTAPPAEPASLTIYTQSISAQIVQLRCVVCHVSGGVAGGTPLLYVRSPAANFLTTNYNTIVNYIKNVPNGSNRILSKPQGQAHSGGVQLQSGSTDFQNLSDLVNAVLTE</sequence>